<keyword evidence="1" id="KW-1133">Transmembrane helix</keyword>
<keyword evidence="1" id="KW-0812">Transmembrane</keyword>
<dbReference type="AlphaFoldDB" id="A0A6A7Y0P9"/>
<organism evidence="2 3">
    <name type="scientific">Segnochrobactrum spirostomi</name>
    <dbReference type="NCBI Taxonomy" id="2608987"/>
    <lineage>
        <taxon>Bacteria</taxon>
        <taxon>Pseudomonadati</taxon>
        <taxon>Pseudomonadota</taxon>
        <taxon>Alphaproteobacteria</taxon>
        <taxon>Hyphomicrobiales</taxon>
        <taxon>Segnochrobactraceae</taxon>
        <taxon>Segnochrobactrum</taxon>
    </lineage>
</organism>
<evidence type="ECO:0000313" key="2">
    <source>
        <dbReference type="EMBL" id="MQT12186.1"/>
    </source>
</evidence>
<protein>
    <submittedName>
        <fullName evidence="2">Uncharacterized protein</fullName>
    </submittedName>
</protein>
<keyword evidence="1" id="KW-0472">Membrane</keyword>
<feature type="transmembrane region" description="Helical" evidence="1">
    <location>
        <begin position="90"/>
        <end position="117"/>
    </location>
</feature>
<feature type="transmembrane region" description="Helical" evidence="1">
    <location>
        <begin position="64"/>
        <end position="83"/>
    </location>
</feature>
<proteinExistence type="predicted"/>
<dbReference type="RefSeq" id="WP_153479485.1">
    <property type="nucleotide sequence ID" value="NZ_VWNA01000001.1"/>
</dbReference>
<dbReference type="EMBL" id="VWNA01000001">
    <property type="protein sequence ID" value="MQT12186.1"/>
    <property type="molecule type" value="Genomic_DNA"/>
</dbReference>
<accession>A0A6A7Y0P9</accession>
<evidence type="ECO:0000313" key="3">
    <source>
        <dbReference type="Proteomes" id="UP000332515"/>
    </source>
</evidence>
<sequence length="125" mass="12898">MPILAFSPRSLALVALATLAALAAALALRYGLIDVTAIAQSCEAGESSIRCSVRFAFNEGFRTLYPGLLAVLVGLATLVRPSVGLFGATLVLSALCLVLFSAWPGALALTLAILSLARPVRRATA</sequence>
<gene>
    <name evidence="2" type="ORF">F0357_05810</name>
</gene>
<evidence type="ECO:0000256" key="1">
    <source>
        <dbReference type="SAM" id="Phobius"/>
    </source>
</evidence>
<comment type="caution">
    <text evidence="2">The sequence shown here is derived from an EMBL/GenBank/DDBJ whole genome shotgun (WGS) entry which is preliminary data.</text>
</comment>
<dbReference type="Proteomes" id="UP000332515">
    <property type="component" value="Unassembled WGS sequence"/>
</dbReference>
<name>A0A6A7Y0P9_9HYPH</name>
<reference evidence="2 3" key="1">
    <citation type="submission" date="2019-09" db="EMBL/GenBank/DDBJ databases">
        <title>Segnochrobactrum spirostomi gen. nov., sp. nov., isolated from the ciliate Spirostomum cf. yagiui and description of a novel family, Segnochrobactraceae fam. nov. within the order Rhizobiales of the class Alphaproteobacteria.</title>
        <authorList>
            <person name="Akter S."/>
            <person name="Shazib S.U.A."/>
            <person name="Shin M.K."/>
        </authorList>
    </citation>
    <scope>NUCLEOTIDE SEQUENCE [LARGE SCALE GENOMIC DNA]</scope>
    <source>
        <strain evidence="2 3">Sp-1</strain>
    </source>
</reference>
<keyword evidence="3" id="KW-1185">Reference proteome</keyword>